<dbReference type="InterPro" id="IPR017452">
    <property type="entry name" value="GPCR_Rhodpsn_7TM"/>
</dbReference>
<dbReference type="AlphaFoldDB" id="A0A7I8WA42"/>
<dbReference type="GO" id="GO:0004930">
    <property type="term" value="F:G protein-coupled receptor activity"/>
    <property type="evidence" value="ECO:0007669"/>
    <property type="project" value="InterPro"/>
</dbReference>
<dbReference type="PRINTS" id="PR00237">
    <property type="entry name" value="GPCRRHODOPSN"/>
</dbReference>
<sequence>MLDKLTNSCFTHTLTDNKNYSSVPDSEGYLTSGFNSVENYEITKHILKIYVTPVICFVGIIGNVLNLLVLTRRRMQTGIDSMKKSAHLGLIALAVADLLYCTFLIILTFTDSNLVIYGSFSIFLFSKMFGMAIKNILSMFSTYITVMIAVGRYAAICYPLHAKQFVNVTATRMFILACFLLSVIIFTPNFWLFRLHTYSCYGEHGIEYRYSLDTGFLSERPVAKKSIDSIQLIINFIIPFIILSFCNFKLIMALKASWKFRQAQSVPVSQNQSKPITPTLIATIFLFLLLSSPSEFINLYSNVAAKDKTELVLVILEFANVLQTCNFAVNFILYCVVNVHFRATLADSLRRKRGYNEIEGQRLQNMTTTTNVNMSTKAVPCA</sequence>
<feature type="transmembrane region" description="Helical" evidence="5">
    <location>
        <begin position="49"/>
        <end position="69"/>
    </location>
</feature>
<organism evidence="7 8">
    <name type="scientific">Dimorphilus gyrociliatus</name>
    <dbReference type="NCBI Taxonomy" id="2664684"/>
    <lineage>
        <taxon>Eukaryota</taxon>
        <taxon>Metazoa</taxon>
        <taxon>Spiralia</taxon>
        <taxon>Lophotrochozoa</taxon>
        <taxon>Annelida</taxon>
        <taxon>Polychaeta</taxon>
        <taxon>Polychaeta incertae sedis</taxon>
        <taxon>Dinophilidae</taxon>
        <taxon>Dimorphilus</taxon>
    </lineage>
</organism>
<feature type="transmembrane region" description="Helical" evidence="5">
    <location>
        <begin position="90"/>
        <end position="109"/>
    </location>
</feature>
<evidence type="ECO:0000313" key="7">
    <source>
        <dbReference type="EMBL" id="CAD5124990.1"/>
    </source>
</evidence>
<dbReference type="PROSITE" id="PS50262">
    <property type="entry name" value="G_PROTEIN_RECEP_F1_2"/>
    <property type="match status" value="1"/>
</dbReference>
<keyword evidence="8" id="KW-1185">Reference proteome</keyword>
<evidence type="ECO:0000313" key="8">
    <source>
        <dbReference type="Proteomes" id="UP000549394"/>
    </source>
</evidence>
<accession>A0A7I8WA42</accession>
<keyword evidence="4 5" id="KW-0472">Membrane</keyword>
<feature type="transmembrane region" description="Helical" evidence="5">
    <location>
        <begin position="173"/>
        <end position="193"/>
    </location>
</feature>
<dbReference type="InterPro" id="IPR052954">
    <property type="entry name" value="GPCR-Ligand_Int"/>
</dbReference>
<gene>
    <name evidence="7" type="ORF">DGYR_LOCUS12446</name>
</gene>
<proteinExistence type="predicted"/>
<reference evidence="7 8" key="1">
    <citation type="submission" date="2020-08" db="EMBL/GenBank/DDBJ databases">
        <authorList>
            <person name="Hejnol A."/>
        </authorList>
    </citation>
    <scope>NUCLEOTIDE SEQUENCE [LARGE SCALE GENOMIC DNA]</scope>
</reference>
<keyword evidence="3 5" id="KW-1133">Transmembrane helix</keyword>
<dbReference type="CDD" id="cd14978">
    <property type="entry name" value="7tmA_FMRFamide_R-like"/>
    <property type="match status" value="1"/>
</dbReference>
<evidence type="ECO:0000259" key="6">
    <source>
        <dbReference type="PROSITE" id="PS50262"/>
    </source>
</evidence>
<evidence type="ECO:0000256" key="1">
    <source>
        <dbReference type="ARBA" id="ARBA00004370"/>
    </source>
</evidence>
<dbReference type="PANTHER" id="PTHR46641:SF2">
    <property type="entry name" value="FMRFAMIDE RECEPTOR"/>
    <property type="match status" value="1"/>
</dbReference>
<comment type="caution">
    <text evidence="7">The sequence shown here is derived from an EMBL/GenBank/DDBJ whole genome shotgun (WGS) entry which is preliminary data.</text>
</comment>
<dbReference type="Pfam" id="PF00001">
    <property type="entry name" value="7tm_1"/>
    <property type="match status" value="1"/>
</dbReference>
<dbReference type="Gene3D" id="1.20.1070.10">
    <property type="entry name" value="Rhodopsin 7-helix transmembrane proteins"/>
    <property type="match status" value="1"/>
</dbReference>
<dbReference type="OrthoDB" id="5864054at2759"/>
<dbReference type="EMBL" id="CAJFCJ010000024">
    <property type="protein sequence ID" value="CAD5124990.1"/>
    <property type="molecule type" value="Genomic_DNA"/>
</dbReference>
<evidence type="ECO:0000256" key="4">
    <source>
        <dbReference type="ARBA" id="ARBA00023136"/>
    </source>
</evidence>
<evidence type="ECO:0000256" key="2">
    <source>
        <dbReference type="ARBA" id="ARBA00022692"/>
    </source>
</evidence>
<feature type="transmembrane region" description="Helical" evidence="5">
    <location>
        <begin position="311"/>
        <end position="334"/>
    </location>
</feature>
<dbReference type="SUPFAM" id="SSF81321">
    <property type="entry name" value="Family A G protein-coupled receptor-like"/>
    <property type="match status" value="1"/>
</dbReference>
<keyword evidence="2 5" id="KW-0812">Transmembrane</keyword>
<dbReference type="PANTHER" id="PTHR46641">
    <property type="entry name" value="FMRFAMIDE RECEPTOR-RELATED"/>
    <property type="match status" value="1"/>
</dbReference>
<feature type="transmembrane region" description="Helical" evidence="5">
    <location>
        <begin position="140"/>
        <end position="161"/>
    </location>
</feature>
<comment type="subcellular location">
    <subcellularLocation>
        <location evidence="1">Membrane</location>
    </subcellularLocation>
</comment>
<protein>
    <recommendedName>
        <fullName evidence="6">G-protein coupled receptors family 1 profile domain-containing protein</fullName>
    </recommendedName>
</protein>
<name>A0A7I8WA42_9ANNE</name>
<dbReference type="Proteomes" id="UP000549394">
    <property type="component" value="Unassembled WGS sequence"/>
</dbReference>
<evidence type="ECO:0000256" key="3">
    <source>
        <dbReference type="ARBA" id="ARBA00022989"/>
    </source>
</evidence>
<evidence type="ECO:0000256" key="5">
    <source>
        <dbReference type="SAM" id="Phobius"/>
    </source>
</evidence>
<feature type="domain" description="G-protein coupled receptors family 1 profile" evidence="6">
    <location>
        <begin position="62"/>
        <end position="334"/>
    </location>
</feature>
<dbReference type="GO" id="GO:0016020">
    <property type="term" value="C:membrane"/>
    <property type="evidence" value="ECO:0007669"/>
    <property type="project" value="UniProtKB-SubCell"/>
</dbReference>
<feature type="transmembrane region" description="Helical" evidence="5">
    <location>
        <begin position="232"/>
        <end position="256"/>
    </location>
</feature>
<feature type="transmembrane region" description="Helical" evidence="5">
    <location>
        <begin position="276"/>
        <end position="299"/>
    </location>
</feature>
<dbReference type="InterPro" id="IPR000276">
    <property type="entry name" value="GPCR_Rhodpsn"/>
</dbReference>